<dbReference type="Proteomes" id="UP000321491">
    <property type="component" value="Unassembled WGS sequence"/>
</dbReference>
<sequence length="299" mass="36092">MAQLIKLFDYISRYEWNMYRYPTQFIRLKNEQWKNIYERWQERDSMKMKQLEKKEPKSKFHWFSRTKEKESQEHLIDFPQTKQQLIQSFLDRLFRLQVTWATSTISDISLFDERIYNDKKLKYFLQRFPDNYFLLYYPVFAIKSAPIDGEIIFISPLGIEIIHLLETDSAYFYVAGDDRFWVKERNRKQEHILSPLIPLKRTEQIIKSILKLAGVDFPIQKVVLSETNHIVCQAEPYQTRIIGKSDYPKWFEEKRHLSAPLKSQQLKATELILKHCQSISIKRPEWEEESDSFTSIDEV</sequence>
<keyword evidence="2" id="KW-1185">Reference proteome</keyword>
<gene>
    <name evidence="1" type="primary">ytlQ</name>
    <name evidence="1" type="ORF">CQU01_27300</name>
</gene>
<evidence type="ECO:0000313" key="2">
    <source>
        <dbReference type="Proteomes" id="UP000321491"/>
    </source>
</evidence>
<name>A0A511V5M3_9BACI</name>
<reference evidence="1 2" key="1">
    <citation type="submission" date="2019-07" db="EMBL/GenBank/DDBJ databases">
        <title>Whole genome shotgun sequence of Cerasibacillus quisquiliarum NBRC 102429.</title>
        <authorList>
            <person name="Hosoyama A."/>
            <person name="Uohara A."/>
            <person name="Ohji S."/>
            <person name="Ichikawa N."/>
        </authorList>
    </citation>
    <scope>NUCLEOTIDE SEQUENCE [LARGE SCALE GENOMIC DNA]</scope>
    <source>
        <strain evidence="1 2">NBRC 102429</strain>
    </source>
</reference>
<dbReference type="AlphaFoldDB" id="A0A511V5M3"/>
<dbReference type="EMBL" id="BJXW01000046">
    <property type="protein sequence ID" value="GEN32492.1"/>
    <property type="molecule type" value="Genomic_DNA"/>
</dbReference>
<evidence type="ECO:0008006" key="3">
    <source>
        <dbReference type="Google" id="ProtNLM"/>
    </source>
</evidence>
<organism evidence="1 2">
    <name type="scientific">Cerasibacillus quisquiliarum</name>
    <dbReference type="NCBI Taxonomy" id="227865"/>
    <lineage>
        <taxon>Bacteria</taxon>
        <taxon>Bacillati</taxon>
        <taxon>Bacillota</taxon>
        <taxon>Bacilli</taxon>
        <taxon>Bacillales</taxon>
        <taxon>Bacillaceae</taxon>
        <taxon>Cerasibacillus</taxon>
    </lineage>
</organism>
<accession>A0A511V5M3</accession>
<dbReference type="RefSeq" id="WP_221261511.1">
    <property type="nucleotide sequence ID" value="NZ_BJXW01000046.1"/>
</dbReference>
<proteinExistence type="predicted"/>
<comment type="caution">
    <text evidence="1">The sequence shown here is derived from an EMBL/GenBank/DDBJ whole genome shotgun (WGS) entry which is preliminary data.</text>
</comment>
<evidence type="ECO:0000313" key="1">
    <source>
        <dbReference type="EMBL" id="GEN32492.1"/>
    </source>
</evidence>
<protein>
    <recommendedName>
        <fullName evidence="3">NERD domain-containing protein</fullName>
    </recommendedName>
</protein>